<dbReference type="Proteomes" id="UP000001812">
    <property type="component" value="Chromosome I"/>
</dbReference>
<dbReference type="HOGENOM" id="CLU_3325707_0_0_4"/>
<protein>
    <submittedName>
        <fullName evidence="1">Uncharacterized protein</fullName>
    </submittedName>
</protein>
<name>A0A0E1WD13_BURPE</name>
<sequence>MQPRARLTEAPQAMAKLPIFETEFAAKTEGAGETMIHR</sequence>
<proteinExistence type="predicted"/>
<accession>A0A0E1WD13</accession>
<dbReference type="AlphaFoldDB" id="A0A0E1WD13"/>
<organism evidence="1">
    <name type="scientific">Burkholderia pseudomallei 1710a</name>
    <dbReference type="NCBI Taxonomy" id="320371"/>
    <lineage>
        <taxon>Bacteria</taxon>
        <taxon>Pseudomonadati</taxon>
        <taxon>Pseudomonadota</taxon>
        <taxon>Betaproteobacteria</taxon>
        <taxon>Burkholderiales</taxon>
        <taxon>Burkholderiaceae</taxon>
        <taxon>Burkholderia</taxon>
        <taxon>pseudomallei group</taxon>
    </lineage>
</organism>
<gene>
    <name evidence="1" type="ORF">BURPS1710A_4175</name>
</gene>
<evidence type="ECO:0000313" key="1">
    <source>
        <dbReference type="EMBL" id="EET07447.1"/>
    </source>
</evidence>
<reference evidence="1" key="1">
    <citation type="submission" date="2009-05" db="EMBL/GenBank/DDBJ databases">
        <authorList>
            <person name="Harkins D.M."/>
            <person name="DeShazer D."/>
            <person name="Woods D.E."/>
            <person name="Brinkac L.M."/>
            <person name="Brown K.A."/>
            <person name="Hung G.C."/>
            <person name="Tuanyok A."/>
            <person name="Zhang B."/>
            <person name="Nierman W.C."/>
        </authorList>
    </citation>
    <scope>NUCLEOTIDE SEQUENCE [LARGE SCALE GENOMIC DNA]</scope>
    <source>
        <strain evidence="1">1710a</strain>
    </source>
</reference>
<dbReference type="EMBL" id="CM000832">
    <property type="protein sequence ID" value="EET07447.1"/>
    <property type="molecule type" value="Genomic_DNA"/>
</dbReference>